<dbReference type="HOGENOM" id="CLU_2902054_0_0_9"/>
<geneLocation type="plasmid" evidence="1 2">
    <name>pSE-12228-04</name>
</geneLocation>
<gene>
    <name evidence="1" type="ordered locus">SE_p407</name>
</gene>
<organism evidence="1 2">
    <name type="scientific">Staphylococcus epidermidis (strain ATCC 12228 / FDA PCI 1200)</name>
    <dbReference type="NCBI Taxonomy" id="176280"/>
    <lineage>
        <taxon>Bacteria</taxon>
        <taxon>Bacillati</taxon>
        <taxon>Bacillota</taxon>
        <taxon>Bacilli</taxon>
        <taxon>Bacillales</taxon>
        <taxon>Staphylococcaceae</taxon>
        <taxon>Staphylococcus</taxon>
    </lineage>
</organism>
<name>A0A0H2VL35_STAES</name>
<accession>A0A0H2VL35</accession>
<keyword evidence="1" id="KW-0614">Plasmid</keyword>
<reference evidence="1 2" key="1">
    <citation type="journal article" date="2003" name="Mol. Microbiol.">
        <title>Genome-based analysis of virulence genes in a non-biofilm-forming Staphylococcus epidermidis strain (ATCC 12228).</title>
        <authorList>
            <person name="Zhang Y.Q."/>
            <person name="Ren S.X."/>
            <person name="Li H.L."/>
            <person name="Wang Y.X."/>
            <person name="Fu G."/>
            <person name="Yang J."/>
            <person name="Qin Z.Q."/>
            <person name="Miao Y.G."/>
            <person name="Wang W.Y."/>
            <person name="Chen R.S."/>
            <person name="Shen Y."/>
            <person name="Chen Z."/>
            <person name="Yuan Z.H."/>
            <person name="Zhao G.P."/>
            <person name="Qu D."/>
            <person name="Danchin A."/>
            <person name="Wen Y.M."/>
        </authorList>
    </citation>
    <scope>NUCLEOTIDE SEQUENCE [LARGE SCALE GENOMIC DNA]</scope>
    <source>
        <strain evidence="2">ATCC 12228 / FDA PCI 1200</strain>
        <plasmid evidence="1 2">pSE-12228-04</plasmid>
    </source>
</reference>
<dbReference type="Proteomes" id="UP000001411">
    <property type="component" value="Plasmid pSE-12228-04"/>
</dbReference>
<proteinExistence type="predicted"/>
<evidence type="ECO:0000313" key="1">
    <source>
        <dbReference type="EMBL" id="AAO06171.1"/>
    </source>
</evidence>
<sequence>MIYALFLIFSFGKEMISNSEFIFNISVTFRVKFRSLIQRIYHKFSLCLRHFRMSHTKKHYFL</sequence>
<dbReference type="AlphaFoldDB" id="A0A0H2VL35"/>
<protein>
    <submittedName>
        <fullName evidence="1">Uncharacterized protein</fullName>
    </submittedName>
</protein>
<dbReference type="EMBL" id="AE015933">
    <property type="protein sequence ID" value="AAO06171.1"/>
    <property type="molecule type" value="Genomic_DNA"/>
</dbReference>
<evidence type="ECO:0000313" key="2">
    <source>
        <dbReference type="Proteomes" id="UP000001411"/>
    </source>
</evidence>
<dbReference type="KEGG" id="sep:SE_p407"/>